<keyword evidence="8 10" id="KW-0653">Protein transport</keyword>
<keyword evidence="5 10" id="KW-0813">Transport</keyword>
<evidence type="ECO:0000313" key="11">
    <source>
        <dbReference type="EMBL" id="GAA0344889.1"/>
    </source>
</evidence>
<dbReference type="PANTHER" id="PTHR35869">
    <property type="entry name" value="OUTER-MEMBRANE LIPOPROTEIN CARRIER PROTEIN"/>
    <property type="match status" value="1"/>
</dbReference>
<evidence type="ECO:0000256" key="8">
    <source>
        <dbReference type="ARBA" id="ARBA00022927"/>
    </source>
</evidence>
<comment type="similarity">
    <text evidence="2 10">Belongs to the LolA family.</text>
</comment>
<sequence precursor="true">MKRLLTIGFCVLAFPTLANEAADSLKSKLSQLHSFQADFEQQVTDGQGQAVQQAQGTLHLQQPDKLRWELKTPDEALLIADGQTVWHVDPFVSQAIALDQQGAIENNPLILLAQPDSHLWQDFMVSQEGSGYLIRSKSDNSQIDTLTLTFDGQTLLSLSLLDRQQQKSVLNFRDIKQNIDLPAALFKFTLPEGYELDDQRQVQTGNLQKP</sequence>
<protein>
    <recommendedName>
        <fullName evidence="4 10">Outer-membrane lipoprotein carrier protein</fullName>
    </recommendedName>
</protein>
<keyword evidence="11" id="KW-0449">Lipoprotein</keyword>
<evidence type="ECO:0000256" key="2">
    <source>
        <dbReference type="ARBA" id="ARBA00007615"/>
    </source>
</evidence>
<dbReference type="HAMAP" id="MF_00240">
    <property type="entry name" value="LolA"/>
    <property type="match status" value="1"/>
</dbReference>
<dbReference type="NCBIfam" id="TIGR00547">
    <property type="entry name" value="lolA"/>
    <property type="match status" value="1"/>
</dbReference>
<organism evidence="11 12">
    <name type="scientific">Bowmanella denitrificans</name>
    <dbReference type="NCBI Taxonomy" id="366582"/>
    <lineage>
        <taxon>Bacteria</taxon>
        <taxon>Pseudomonadati</taxon>
        <taxon>Pseudomonadota</taxon>
        <taxon>Gammaproteobacteria</taxon>
        <taxon>Alteromonadales</taxon>
        <taxon>Alteromonadaceae</taxon>
        <taxon>Bowmanella</taxon>
    </lineage>
</organism>
<dbReference type="CDD" id="cd16325">
    <property type="entry name" value="LolA"/>
    <property type="match status" value="1"/>
</dbReference>
<reference evidence="12" key="1">
    <citation type="journal article" date="2019" name="Int. J. Syst. Evol. Microbiol.">
        <title>The Global Catalogue of Microorganisms (GCM) 10K type strain sequencing project: providing services to taxonomists for standard genome sequencing and annotation.</title>
        <authorList>
            <consortium name="The Broad Institute Genomics Platform"/>
            <consortium name="The Broad Institute Genome Sequencing Center for Infectious Disease"/>
            <person name="Wu L."/>
            <person name="Ma J."/>
        </authorList>
    </citation>
    <scope>NUCLEOTIDE SEQUENCE [LARGE SCALE GENOMIC DNA]</scope>
    <source>
        <strain evidence="12">JCM 13378</strain>
    </source>
</reference>
<proteinExistence type="inferred from homology"/>
<comment type="function">
    <text evidence="10">Participates in the translocation of lipoproteins from the inner membrane to the outer membrane. Only forms a complex with a lipoprotein if the residue after the N-terminal Cys is not an aspartate (The Asp acts as a targeting signal to indicate that the lipoprotein should stay in the inner membrane).</text>
</comment>
<evidence type="ECO:0000256" key="9">
    <source>
        <dbReference type="ARBA" id="ARBA00023186"/>
    </source>
</evidence>
<feature type="signal peptide" evidence="10">
    <location>
        <begin position="1"/>
        <end position="18"/>
    </location>
</feature>
<gene>
    <name evidence="10 11" type="primary">lolA</name>
    <name evidence="11" type="ORF">GCM10009092_06700</name>
</gene>
<dbReference type="Pfam" id="PF03548">
    <property type="entry name" value="LolA"/>
    <property type="match status" value="1"/>
</dbReference>
<accession>A0ABP3GHV8</accession>
<dbReference type="Gene3D" id="2.50.20.10">
    <property type="entry name" value="Lipoprotein localisation LolA/LolB/LppX"/>
    <property type="match status" value="1"/>
</dbReference>
<dbReference type="RefSeq" id="WP_343841740.1">
    <property type="nucleotide sequence ID" value="NZ_BAAAEI010000006.1"/>
</dbReference>
<dbReference type="InterPro" id="IPR004564">
    <property type="entry name" value="OM_lipoprot_carrier_LolA-like"/>
</dbReference>
<keyword evidence="7 10" id="KW-0574">Periplasm</keyword>
<dbReference type="SUPFAM" id="SSF89392">
    <property type="entry name" value="Prokaryotic lipoproteins and lipoprotein localization factors"/>
    <property type="match status" value="1"/>
</dbReference>
<comment type="subcellular location">
    <subcellularLocation>
        <location evidence="1 10">Periplasm</location>
    </subcellularLocation>
</comment>
<comment type="caution">
    <text evidence="11">The sequence shown here is derived from an EMBL/GenBank/DDBJ whole genome shotgun (WGS) entry which is preliminary data.</text>
</comment>
<evidence type="ECO:0000256" key="10">
    <source>
        <dbReference type="HAMAP-Rule" id="MF_00240"/>
    </source>
</evidence>
<evidence type="ECO:0000256" key="1">
    <source>
        <dbReference type="ARBA" id="ARBA00004418"/>
    </source>
</evidence>
<keyword evidence="9 10" id="KW-0143">Chaperone</keyword>
<name>A0ABP3GHV8_9ALTE</name>
<dbReference type="InterPro" id="IPR029046">
    <property type="entry name" value="LolA/LolB/LppX"/>
</dbReference>
<evidence type="ECO:0000313" key="12">
    <source>
        <dbReference type="Proteomes" id="UP001501757"/>
    </source>
</evidence>
<feature type="chain" id="PRO_5044943391" description="Outer-membrane lipoprotein carrier protein" evidence="10">
    <location>
        <begin position="19"/>
        <end position="210"/>
    </location>
</feature>
<keyword evidence="6 10" id="KW-0732">Signal</keyword>
<comment type="subunit">
    <text evidence="3 10">Monomer.</text>
</comment>
<dbReference type="Proteomes" id="UP001501757">
    <property type="component" value="Unassembled WGS sequence"/>
</dbReference>
<evidence type="ECO:0000256" key="7">
    <source>
        <dbReference type="ARBA" id="ARBA00022764"/>
    </source>
</evidence>
<keyword evidence="12" id="KW-1185">Reference proteome</keyword>
<evidence type="ECO:0000256" key="6">
    <source>
        <dbReference type="ARBA" id="ARBA00022729"/>
    </source>
</evidence>
<evidence type="ECO:0000256" key="4">
    <source>
        <dbReference type="ARBA" id="ARBA00014035"/>
    </source>
</evidence>
<dbReference type="InterPro" id="IPR018323">
    <property type="entry name" value="OM_lipoprot_carrier_LolA_Pbac"/>
</dbReference>
<evidence type="ECO:0000256" key="3">
    <source>
        <dbReference type="ARBA" id="ARBA00011245"/>
    </source>
</evidence>
<dbReference type="EMBL" id="BAAAEI010000006">
    <property type="protein sequence ID" value="GAA0344889.1"/>
    <property type="molecule type" value="Genomic_DNA"/>
</dbReference>
<dbReference type="PANTHER" id="PTHR35869:SF1">
    <property type="entry name" value="OUTER-MEMBRANE LIPOPROTEIN CARRIER PROTEIN"/>
    <property type="match status" value="1"/>
</dbReference>
<evidence type="ECO:0000256" key="5">
    <source>
        <dbReference type="ARBA" id="ARBA00022448"/>
    </source>
</evidence>